<organism evidence="17 18">
    <name type="scientific">Thalassococcus halodurans</name>
    <dbReference type="NCBI Taxonomy" id="373675"/>
    <lineage>
        <taxon>Bacteria</taxon>
        <taxon>Pseudomonadati</taxon>
        <taxon>Pseudomonadota</taxon>
        <taxon>Alphaproteobacteria</taxon>
        <taxon>Rhodobacterales</taxon>
        <taxon>Roseobacteraceae</taxon>
        <taxon>Thalassococcus</taxon>
    </lineage>
</organism>
<evidence type="ECO:0000256" key="8">
    <source>
        <dbReference type="ARBA" id="ARBA00022532"/>
    </source>
</evidence>
<dbReference type="InterPro" id="IPR004167">
    <property type="entry name" value="PSBD"/>
</dbReference>
<keyword evidence="9 13" id="KW-0808">Transferase</keyword>
<dbReference type="GO" id="GO:0033512">
    <property type="term" value="P:L-lysine catabolic process to acetyl-CoA via saccharopine"/>
    <property type="evidence" value="ECO:0007669"/>
    <property type="project" value="UniProtKB-UniRule"/>
</dbReference>
<evidence type="ECO:0000256" key="13">
    <source>
        <dbReference type="RuleBase" id="RU361138"/>
    </source>
</evidence>
<accession>A0A1H5U6T9</accession>
<dbReference type="FunFam" id="3.30.559.10:FF:000007">
    <property type="entry name" value="Dihydrolipoamide acetyltransferase component of pyruvate dehydrogenase complex"/>
    <property type="match status" value="1"/>
</dbReference>
<dbReference type="PANTHER" id="PTHR43416:SF5">
    <property type="entry name" value="DIHYDROLIPOYLLYSINE-RESIDUE SUCCINYLTRANSFERASE COMPONENT OF 2-OXOGLUTARATE DEHYDROGENASE COMPLEX, MITOCHONDRIAL"/>
    <property type="match status" value="1"/>
</dbReference>
<feature type="compositionally biased region" description="Low complexity" evidence="14">
    <location>
        <begin position="258"/>
        <end position="275"/>
    </location>
</feature>
<gene>
    <name evidence="17" type="ORF">SAMN04488045_0883</name>
</gene>
<dbReference type="Pfam" id="PF00364">
    <property type="entry name" value="Biotin_lipoyl"/>
    <property type="match status" value="2"/>
</dbReference>
<name>A0A1H5U6T9_9RHOB</name>
<dbReference type="PROSITE" id="PS50968">
    <property type="entry name" value="BIOTINYL_LIPOYL"/>
    <property type="match status" value="2"/>
</dbReference>
<dbReference type="GO" id="GO:0045252">
    <property type="term" value="C:oxoglutarate dehydrogenase complex"/>
    <property type="evidence" value="ECO:0007669"/>
    <property type="project" value="UniProtKB-UniRule"/>
</dbReference>
<evidence type="ECO:0000259" key="15">
    <source>
        <dbReference type="PROSITE" id="PS50968"/>
    </source>
</evidence>
<comment type="function">
    <text evidence="2 13">E2 component of the 2-oxoglutarate dehydrogenase (OGDH) complex which catalyzes the second step in the conversion of 2-oxoglutarate to succinyl-CoA and CO(2).</text>
</comment>
<dbReference type="InterPro" id="IPR036625">
    <property type="entry name" value="E3-bd_dom_sf"/>
</dbReference>
<evidence type="ECO:0000256" key="10">
    <source>
        <dbReference type="ARBA" id="ARBA00022823"/>
    </source>
</evidence>
<dbReference type="AlphaFoldDB" id="A0A1H5U6T9"/>
<dbReference type="InterPro" id="IPR023213">
    <property type="entry name" value="CAT-like_dom_sf"/>
</dbReference>
<feature type="domain" description="Lipoyl-binding" evidence="15">
    <location>
        <begin position="104"/>
        <end position="179"/>
    </location>
</feature>
<protein>
    <recommendedName>
        <fullName evidence="7 13">Dihydrolipoyllysine-residue succinyltransferase component of 2-oxoglutarate dehydrogenase complex</fullName>
        <ecNumber evidence="6 13">2.3.1.61</ecNumber>
    </recommendedName>
    <alternativeName>
        <fullName evidence="13">2-oxoglutarate dehydrogenase complex component E2</fullName>
    </alternativeName>
</protein>
<dbReference type="SUPFAM" id="SSF52777">
    <property type="entry name" value="CoA-dependent acyltransferases"/>
    <property type="match status" value="1"/>
</dbReference>
<comment type="catalytic activity">
    <reaction evidence="12 13">
        <text>N(6)-[(R)-dihydrolipoyl]-L-lysyl-[protein] + succinyl-CoA = N(6)-[(R)-S(8)-succinyldihydrolipoyl]-L-lysyl-[protein] + CoA</text>
        <dbReference type="Rhea" id="RHEA:15213"/>
        <dbReference type="Rhea" id="RHEA-COMP:10475"/>
        <dbReference type="Rhea" id="RHEA-COMP:20092"/>
        <dbReference type="ChEBI" id="CHEBI:57287"/>
        <dbReference type="ChEBI" id="CHEBI:57292"/>
        <dbReference type="ChEBI" id="CHEBI:83100"/>
        <dbReference type="ChEBI" id="CHEBI:83120"/>
        <dbReference type="EC" id="2.3.1.61"/>
    </reaction>
</comment>
<keyword evidence="10 13" id="KW-0450">Lipoyl</keyword>
<evidence type="ECO:0000256" key="2">
    <source>
        <dbReference type="ARBA" id="ARBA00004052"/>
    </source>
</evidence>
<dbReference type="RefSeq" id="WP_103909225.1">
    <property type="nucleotide sequence ID" value="NZ_FNUZ01000001.1"/>
</dbReference>
<dbReference type="EC" id="2.3.1.61" evidence="6 13"/>
<dbReference type="Proteomes" id="UP000236752">
    <property type="component" value="Unassembled WGS sequence"/>
</dbReference>
<evidence type="ECO:0000313" key="18">
    <source>
        <dbReference type="Proteomes" id="UP000236752"/>
    </source>
</evidence>
<dbReference type="Pfam" id="PF00198">
    <property type="entry name" value="2-oxoacid_dh"/>
    <property type="match status" value="1"/>
</dbReference>
<evidence type="ECO:0000256" key="3">
    <source>
        <dbReference type="ARBA" id="ARBA00005145"/>
    </source>
</evidence>
<feature type="region of interest" description="Disordered" evidence="14">
    <location>
        <begin position="258"/>
        <end position="278"/>
    </location>
</feature>
<evidence type="ECO:0000256" key="5">
    <source>
        <dbReference type="ARBA" id="ARBA00011666"/>
    </source>
</evidence>
<dbReference type="GO" id="GO:0005829">
    <property type="term" value="C:cytosol"/>
    <property type="evidence" value="ECO:0007669"/>
    <property type="project" value="TreeGrafter"/>
</dbReference>
<evidence type="ECO:0000256" key="14">
    <source>
        <dbReference type="SAM" id="MobiDB-lite"/>
    </source>
</evidence>
<feature type="region of interest" description="Disordered" evidence="14">
    <location>
        <begin position="190"/>
        <end position="243"/>
    </location>
</feature>
<feature type="domain" description="Peripheral subunit-binding (PSBD)" evidence="16">
    <location>
        <begin position="215"/>
        <end position="252"/>
    </location>
</feature>
<evidence type="ECO:0000256" key="9">
    <source>
        <dbReference type="ARBA" id="ARBA00022679"/>
    </source>
</evidence>
<dbReference type="Gene3D" id="2.40.50.100">
    <property type="match status" value="2"/>
</dbReference>
<dbReference type="UniPathway" id="UPA00868">
    <property type="reaction ID" value="UER00840"/>
</dbReference>
<dbReference type="InterPro" id="IPR001078">
    <property type="entry name" value="2-oxoacid_DH_actylTfrase"/>
</dbReference>
<dbReference type="NCBIfam" id="NF004309">
    <property type="entry name" value="PRK05704.1"/>
    <property type="match status" value="1"/>
</dbReference>
<keyword evidence="8 13" id="KW-0816">Tricarboxylic acid cycle</keyword>
<evidence type="ECO:0000256" key="7">
    <source>
        <dbReference type="ARBA" id="ARBA00019511"/>
    </source>
</evidence>
<dbReference type="InterPro" id="IPR003016">
    <property type="entry name" value="2-oxoA_DH_lipoyl-BS"/>
</dbReference>
<keyword evidence="11 13" id="KW-0012">Acyltransferase</keyword>
<dbReference type="PANTHER" id="PTHR43416">
    <property type="entry name" value="DIHYDROLIPOYLLYSINE-RESIDUE SUCCINYLTRANSFERASE COMPONENT OF 2-OXOGLUTARATE DEHYDROGENASE COMPLEX, MITOCHONDRIAL-RELATED"/>
    <property type="match status" value="1"/>
</dbReference>
<dbReference type="InterPro" id="IPR050537">
    <property type="entry name" value="2-oxoacid_dehydrogenase"/>
</dbReference>
<evidence type="ECO:0000256" key="1">
    <source>
        <dbReference type="ARBA" id="ARBA00001938"/>
    </source>
</evidence>
<evidence type="ECO:0000259" key="16">
    <source>
        <dbReference type="PROSITE" id="PS51826"/>
    </source>
</evidence>
<dbReference type="EMBL" id="FNUZ01000001">
    <property type="protein sequence ID" value="SEF70699.1"/>
    <property type="molecule type" value="Genomic_DNA"/>
</dbReference>
<dbReference type="InterPro" id="IPR011053">
    <property type="entry name" value="Single_hybrid_motif"/>
</dbReference>
<dbReference type="Gene3D" id="3.30.559.10">
    <property type="entry name" value="Chloramphenicol acetyltransferase-like domain"/>
    <property type="match status" value="1"/>
</dbReference>
<comment type="cofactor">
    <cofactor evidence="1">
        <name>(R)-lipoate</name>
        <dbReference type="ChEBI" id="CHEBI:83088"/>
    </cofactor>
</comment>
<comment type="pathway">
    <text evidence="3 13">Amino-acid degradation; L-lysine degradation via saccharopine pathway; glutaryl-CoA from L-lysine: step 6/6.</text>
</comment>
<dbReference type="Gene3D" id="4.10.320.10">
    <property type="entry name" value="E3-binding domain"/>
    <property type="match status" value="1"/>
</dbReference>
<comment type="similarity">
    <text evidence="4 13">Belongs to the 2-oxoacid dehydrogenase family.</text>
</comment>
<comment type="subunit">
    <text evidence="5">Forms a 24-polypeptide structural core with octahedral symmetry. Part of the 2-oxoglutarate dehydrogenase (OGDH) complex composed of E1 (2-oxoglutarate dehydrogenase), E2 (dihydrolipoamide succinyltransferase) and E3 (dihydrolipoamide dehydrogenase); the complex contains multiple copies of the three enzymatic components (E1, E2 and E3).</text>
</comment>
<evidence type="ECO:0000256" key="4">
    <source>
        <dbReference type="ARBA" id="ARBA00007317"/>
    </source>
</evidence>
<evidence type="ECO:0000256" key="12">
    <source>
        <dbReference type="ARBA" id="ARBA00052761"/>
    </source>
</evidence>
<feature type="region of interest" description="Disordered" evidence="14">
    <location>
        <begin position="82"/>
        <end position="102"/>
    </location>
</feature>
<dbReference type="OrthoDB" id="9805770at2"/>
<evidence type="ECO:0000256" key="6">
    <source>
        <dbReference type="ARBA" id="ARBA00012945"/>
    </source>
</evidence>
<dbReference type="GO" id="GO:0006099">
    <property type="term" value="P:tricarboxylic acid cycle"/>
    <property type="evidence" value="ECO:0007669"/>
    <property type="project" value="UniProtKB-UniRule"/>
</dbReference>
<dbReference type="PROSITE" id="PS00189">
    <property type="entry name" value="LIPOYL"/>
    <property type="match status" value="1"/>
</dbReference>
<dbReference type="PROSITE" id="PS51826">
    <property type="entry name" value="PSBD"/>
    <property type="match status" value="1"/>
</dbReference>
<feature type="domain" description="Lipoyl-binding" evidence="15">
    <location>
        <begin position="2"/>
        <end position="77"/>
    </location>
</feature>
<reference evidence="17 18" key="1">
    <citation type="submission" date="2016-10" db="EMBL/GenBank/DDBJ databases">
        <authorList>
            <person name="de Groot N.N."/>
        </authorList>
    </citation>
    <scope>NUCLEOTIDE SEQUENCE [LARGE SCALE GENOMIC DNA]</scope>
    <source>
        <strain evidence="17 18">DSM 26915</strain>
    </source>
</reference>
<dbReference type="Pfam" id="PF02817">
    <property type="entry name" value="E3_binding"/>
    <property type="match status" value="1"/>
</dbReference>
<dbReference type="NCBIfam" id="TIGR01347">
    <property type="entry name" value="sucB"/>
    <property type="match status" value="1"/>
</dbReference>
<dbReference type="SUPFAM" id="SSF51230">
    <property type="entry name" value="Single hybrid motif"/>
    <property type="match status" value="2"/>
</dbReference>
<evidence type="ECO:0000256" key="11">
    <source>
        <dbReference type="ARBA" id="ARBA00023315"/>
    </source>
</evidence>
<dbReference type="GO" id="GO:0004149">
    <property type="term" value="F:dihydrolipoyllysine-residue succinyltransferase activity"/>
    <property type="evidence" value="ECO:0007669"/>
    <property type="project" value="UniProtKB-UniRule"/>
</dbReference>
<dbReference type="InterPro" id="IPR006255">
    <property type="entry name" value="SucB"/>
</dbReference>
<dbReference type="SUPFAM" id="SSF47005">
    <property type="entry name" value="Peripheral subunit-binding domain of 2-oxo acid dehydrogenase complex"/>
    <property type="match status" value="1"/>
</dbReference>
<dbReference type="CDD" id="cd06849">
    <property type="entry name" value="lipoyl_domain"/>
    <property type="match status" value="2"/>
</dbReference>
<keyword evidence="18" id="KW-1185">Reference proteome</keyword>
<dbReference type="InterPro" id="IPR000089">
    <property type="entry name" value="Biotin_lipoyl"/>
</dbReference>
<evidence type="ECO:0000313" key="17">
    <source>
        <dbReference type="EMBL" id="SEF70699.1"/>
    </source>
</evidence>
<sequence length="509" mass="53218">MTTEVRVPTLGESVTEATVATWFKKPGDTVAVDEMLCELETDKVTVEVPSPAAGTLAEIVAAEGETVGVDALLANISEGDSAAAPAPAKKTEAKADAPAASGASVDVMVPTLGESVSEATVSTWFKKEGEAVAQDEILCELETDKVSVEVPAPAAGTLSKILAGEGTTVEAGGQLAVIAEGAGGAAAPAAKEAAAPAGDTQYSTPAAGSGRSDVEDAPAAKKAMAEAGISRDQVQGSGRDGRAMKEDVARAVAAASSAPAAAEAPKAPRAPVAADDAAREERVKMTRLRQTIARRLKDAQNTAAMLTTYNEVDMTEVMALRNQYKDQFEKKHGARLGFMSFFTKACVHALKEVPEVNAEIDGTDIVYKNFVHMGIAAGTPQGLVVPVLRDVDQKSFADIEKEIAEKGKRARDGKLSMAEMQGGTFTISNGGVYGSLMSSPILNPPQSGILGMHKIQERPMVVNGQIVARPMMYLALSYDHRIVDGKGAVTFLVRVKEALEDPRRLLMDL</sequence>
<proteinExistence type="inferred from homology"/>